<evidence type="ECO:0000313" key="3">
    <source>
        <dbReference type="Proteomes" id="UP000612893"/>
    </source>
</evidence>
<evidence type="ECO:0008006" key="4">
    <source>
        <dbReference type="Google" id="ProtNLM"/>
    </source>
</evidence>
<dbReference type="Proteomes" id="UP000612893">
    <property type="component" value="Unassembled WGS sequence"/>
</dbReference>
<organism evidence="2 3">
    <name type="scientific">Candidatus Nephthysia bennettiae</name>
    <dbReference type="NCBI Taxonomy" id="3127016"/>
    <lineage>
        <taxon>Bacteria</taxon>
        <taxon>Bacillati</taxon>
        <taxon>Candidatus Dormiibacterota</taxon>
        <taxon>Candidatus Dormibacteria</taxon>
        <taxon>Candidatus Dormibacterales</taxon>
        <taxon>Candidatus Dormibacteraceae</taxon>
        <taxon>Candidatus Nephthysia</taxon>
    </lineage>
</organism>
<keyword evidence="3" id="KW-1185">Reference proteome</keyword>
<sequence>MRHLNDGALRRLYDEPLALEEETRAHYNACAECQARFGAVADDARQTAAMLAVPGATVDAEAALRQIKSRPVSAPPRLQLPAMRSFGWRKPAAAGLLAAALVATLAFTPLAQTVQKVFEPTAVQTVPVTQTDMQGLSAFSGWGDVKQGGNTSLKEAATAQEASQQSGLPALQVRSGLPATFAQAPVSYGSVGQLSGTVVFTNKAPSKLHGTTMTVQAGPGQAIVYGDVSRAMTAGKQAKSPQDAASAVGPMLTVIEMRAPKVTTSGASEATVKRVLLDQKGLSPTVRQAIKSFDNPQGNLPLPIPADYATSRPSQPVHGAATTFVGDNTGLGAALIWVNPKTHIVYAIAGLGVTETDLLGVANGLATA</sequence>
<keyword evidence="1" id="KW-0472">Membrane</keyword>
<proteinExistence type="predicted"/>
<dbReference type="RefSeq" id="WP_338199608.1">
    <property type="nucleotide sequence ID" value="NZ_JAEKNR010000060.1"/>
</dbReference>
<keyword evidence="1" id="KW-0812">Transmembrane</keyword>
<dbReference type="AlphaFoldDB" id="A0A934K859"/>
<feature type="transmembrane region" description="Helical" evidence="1">
    <location>
        <begin position="92"/>
        <end position="111"/>
    </location>
</feature>
<evidence type="ECO:0000313" key="2">
    <source>
        <dbReference type="EMBL" id="MBJ7597413.1"/>
    </source>
</evidence>
<reference evidence="2" key="1">
    <citation type="submission" date="2020-10" db="EMBL/GenBank/DDBJ databases">
        <title>Ca. Dormibacterota MAGs.</title>
        <authorList>
            <person name="Montgomery K."/>
        </authorList>
    </citation>
    <scope>NUCLEOTIDE SEQUENCE [LARGE SCALE GENOMIC DNA]</scope>
    <source>
        <strain evidence="2">SC8812_S17_10</strain>
    </source>
</reference>
<protein>
    <recommendedName>
        <fullName evidence="4">Anti-sigma factor</fullName>
    </recommendedName>
</protein>
<evidence type="ECO:0000256" key="1">
    <source>
        <dbReference type="SAM" id="Phobius"/>
    </source>
</evidence>
<dbReference type="EMBL" id="JAEKNR010000060">
    <property type="protein sequence ID" value="MBJ7597413.1"/>
    <property type="molecule type" value="Genomic_DNA"/>
</dbReference>
<name>A0A934K859_9BACT</name>
<keyword evidence="1" id="KW-1133">Transmembrane helix</keyword>
<comment type="caution">
    <text evidence="2">The sequence shown here is derived from an EMBL/GenBank/DDBJ whole genome shotgun (WGS) entry which is preliminary data.</text>
</comment>
<gene>
    <name evidence="2" type="ORF">JF922_04925</name>
</gene>
<accession>A0A934K859</accession>